<keyword evidence="3 6" id="KW-1133">Transmembrane helix</keyword>
<dbReference type="Proteomes" id="UP000800092">
    <property type="component" value="Unassembled WGS sequence"/>
</dbReference>
<feature type="transmembrane region" description="Helical" evidence="6">
    <location>
        <begin position="304"/>
        <end position="323"/>
    </location>
</feature>
<dbReference type="EMBL" id="ML991793">
    <property type="protein sequence ID" value="KAF2235221.1"/>
    <property type="molecule type" value="Genomic_DNA"/>
</dbReference>
<evidence type="ECO:0000313" key="9">
    <source>
        <dbReference type="Proteomes" id="UP000800092"/>
    </source>
</evidence>
<keyword evidence="2 6" id="KW-0812">Transmembrane</keyword>
<dbReference type="GO" id="GO:0005886">
    <property type="term" value="C:plasma membrane"/>
    <property type="evidence" value="ECO:0007669"/>
    <property type="project" value="TreeGrafter"/>
</dbReference>
<gene>
    <name evidence="8" type="ORF">EV356DRAFT_566632</name>
</gene>
<reference evidence="8" key="1">
    <citation type="journal article" date="2020" name="Stud. Mycol.">
        <title>101 Dothideomycetes genomes: a test case for predicting lifestyles and emergence of pathogens.</title>
        <authorList>
            <person name="Haridas S."/>
            <person name="Albert R."/>
            <person name="Binder M."/>
            <person name="Bloem J."/>
            <person name="Labutti K."/>
            <person name="Salamov A."/>
            <person name="Andreopoulos B."/>
            <person name="Baker S."/>
            <person name="Barry K."/>
            <person name="Bills G."/>
            <person name="Bluhm B."/>
            <person name="Cannon C."/>
            <person name="Castanera R."/>
            <person name="Culley D."/>
            <person name="Daum C."/>
            <person name="Ezra D."/>
            <person name="Gonzalez J."/>
            <person name="Henrissat B."/>
            <person name="Kuo A."/>
            <person name="Liang C."/>
            <person name="Lipzen A."/>
            <person name="Lutzoni F."/>
            <person name="Magnuson J."/>
            <person name="Mondo S."/>
            <person name="Nolan M."/>
            <person name="Ohm R."/>
            <person name="Pangilinan J."/>
            <person name="Park H.-J."/>
            <person name="Ramirez L."/>
            <person name="Alfaro M."/>
            <person name="Sun H."/>
            <person name="Tritt A."/>
            <person name="Yoshinaga Y."/>
            <person name="Zwiers L.-H."/>
            <person name="Turgeon B."/>
            <person name="Goodwin S."/>
            <person name="Spatafora J."/>
            <person name="Crous P."/>
            <person name="Grigoriev I."/>
        </authorList>
    </citation>
    <scope>NUCLEOTIDE SEQUENCE</scope>
    <source>
        <strain evidence="8">Tuck. ex Michener</strain>
    </source>
</reference>
<feature type="transmembrane region" description="Helical" evidence="6">
    <location>
        <begin position="343"/>
        <end position="362"/>
    </location>
</feature>
<evidence type="ECO:0000256" key="6">
    <source>
        <dbReference type="SAM" id="Phobius"/>
    </source>
</evidence>
<dbReference type="SUPFAM" id="SSF81321">
    <property type="entry name" value="Family A G protein-coupled receptor-like"/>
    <property type="match status" value="1"/>
</dbReference>
<dbReference type="AlphaFoldDB" id="A0A6A6HBJ7"/>
<dbReference type="GO" id="GO:0007189">
    <property type="term" value="P:adenylate cyclase-activating G protein-coupled receptor signaling pathway"/>
    <property type="evidence" value="ECO:0007669"/>
    <property type="project" value="TreeGrafter"/>
</dbReference>
<dbReference type="GO" id="GO:0007166">
    <property type="term" value="P:cell surface receptor signaling pathway"/>
    <property type="evidence" value="ECO:0007669"/>
    <property type="project" value="InterPro"/>
</dbReference>
<evidence type="ECO:0000256" key="1">
    <source>
        <dbReference type="ARBA" id="ARBA00004141"/>
    </source>
</evidence>
<dbReference type="Gene3D" id="1.20.1070.10">
    <property type="entry name" value="Rhodopsin 7-helix transmembrane proteins"/>
    <property type="match status" value="1"/>
</dbReference>
<dbReference type="PANTHER" id="PTHR23112:SF22">
    <property type="entry name" value="G-PROTEIN COUPLED RECEPTOR"/>
    <property type="match status" value="1"/>
</dbReference>
<dbReference type="OrthoDB" id="18453at2759"/>
<protein>
    <recommendedName>
        <fullName evidence="7">G-protein coupled receptors family 2 profile 2 domain-containing protein</fullName>
    </recommendedName>
</protein>
<name>A0A6A6HBJ7_VIRVR</name>
<evidence type="ECO:0000256" key="4">
    <source>
        <dbReference type="ARBA" id="ARBA00023136"/>
    </source>
</evidence>
<comment type="subcellular location">
    <subcellularLocation>
        <location evidence="1">Membrane</location>
        <topology evidence="1">Multi-pass membrane protein</topology>
    </subcellularLocation>
</comment>
<evidence type="ECO:0000256" key="2">
    <source>
        <dbReference type="ARBA" id="ARBA00022692"/>
    </source>
</evidence>
<proteinExistence type="predicted"/>
<feature type="transmembrane region" description="Helical" evidence="6">
    <location>
        <begin position="173"/>
        <end position="194"/>
    </location>
</feature>
<evidence type="ECO:0000256" key="3">
    <source>
        <dbReference type="ARBA" id="ARBA00022989"/>
    </source>
</evidence>
<dbReference type="Pfam" id="PF05462">
    <property type="entry name" value="Dicty_CAR"/>
    <property type="match status" value="1"/>
</dbReference>
<feature type="domain" description="G-protein coupled receptors family 2 profile 2" evidence="7">
    <location>
        <begin position="17"/>
        <end position="203"/>
    </location>
</feature>
<keyword evidence="9" id="KW-1185">Reference proteome</keyword>
<dbReference type="InterPro" id="IPR017981">
    <property type="entry name" value="GPCR_2-like_7TM"/>
</dbReference>
<feature type="region of interest" description="Disordered" evidence="5">
    <location>
        <begin position="235"/>
        <end position="254"/>
    </location>
</feature>
<dbReference type="PROSITE" id="PS50261">
    <property type="entry name" value="G_PROTEIN_RECEP_F2_4"/>
    <property type="match status" value="1"/>
</dbReference>
<sequence>MSLAESETLNDSQRKALIVTERVTSCLSILSILFILATFWFSPYFNKPINRLFFFASWGNLGSCIAALISENGPASGATSSLCQFQAFLVQMFLGVDVLWAFCMAINVYLAFFRGYSVKQLRGLDVRYLLFCYGASFVPAFIFIFISTHSRGHLYGPAIIWCWISLEWDPMRIIFLYGPIWLAIVFAFAVYVRAGLVIWRKRRHLNGFLNPLNENPFTGIITTDITVTTSEMQPQTTHEPVGMPEEPPLARPSSTQPITGDGIHPYSVTVDVDPQKRSPQPAILRVRSLTREAAIDEINAEAWLYARVAILFFIALLITWVPSSVNRVYALVAPHSFNFALNYVASLVFPLQAFWNVIVYIITSQTACRKTWEDVWRSRLRTTGNIVHLGSRTNYGVGGIRAGSESARGLTRPRLSSDGSLRELYKGGMPV</sequence>
<feature type="transmembrane region" description="Helical" evidence="6">
    <location>
        <begin position="27"/>
        <end position="45"/>
    </location>
</feature>
<feature type="transmembrane region" description="Helical" evidence="6">
    <location>
        <begin position="128"/>
        <end position="146"/>
    </location>
</feature>
<evidence type="ECO:0000259" key="7">
    <source>
        <dbReference type="PROSITE" id="PS50261"/>
    </source>
</evidence>
<evidence type="ECO:0000313" key="8">
    <source>
        <dbReference type="EMBL" id="KAF2235221.1"/>
    </source>
</evidence>
<evidence type="ECO:0000256" key="5">
    <source>
        <dbReference type="SAM" id="MobiDB-lite"/>
    </source>
</evidence>
<keyword evidence="4 6" id="KW-0472">Membrane</keyword>
<organism evidence="8 9">
    <name type="scientific">Viridothelium virens</name>
    <name type="common">Speckled blister lichen</name>
    <name type="synonym">Trypethelium virens</name>
    <dbReference type="NCBI Taxonomy" id="1048519"/>
    <lineage>
        <taxon>Eukaryota</taxon>
        <taxon>Fungi</taxon>
        <taxon>Dikarya</taxon>
        <taxon>Ascomycota</taxon>
        <taxon>Pezizomycotina</taxon>
        <taxon>Dothideomycetes</taxon>
        <taxon>Dothideomycetes incertae sedis</taxon>
        <taxon>Trypetheliales</taxon>
        <taxon>Trypetheliaceae</taxon>
        <taxon>Viridothelium</taxon>
    </lineage>
</organism>
<feature type="transmembrane region" description="Helical" evidence="6">
    <location>
        <begin position="89"/>
        <end position="116"/>
    </location>
</feature>
<dbReference type="PANTHER" id="PTHR23112">
    <property type="entry name" value="G PROTEIN-COUPLED RECEPTOR 157-RELATED"/>
    <property type="match status" value="1"/>
</dbReference>
<accession>A0A6A6HBJ7</accession>
<dbReference type="GO" id="GO:0004930">
    <property type="term" value="F:G protein-coupled receptor activity"/>
    <property type="evidence" value="ECO:0007669"/>
    <property type="project" value="TreeGrafter"/>
</dbReference>